<dbReference type="GO" id="GO:0032545">
    <property type="term" value="C:CURI complex"/>
    <property type="evidence" value="ECO:0007669"/>
    <property type="project" value="TreeGrafter"/>
</dbReference>
<reference evidence="3 4" key="2">
    <citation type="submission" date="2018-11" db="EMBL/GenBank/DDBJ databases">
        <authorList>
            <consortium name="Pathogen Informatics"/>
        </authorList>
    </citation>
    <scope>NUCLEOTIDE SEQUENCE [LARGE SCALE GENOMIC DNA]</scope>
</reference>
<dbReference type="InterPro" id="IPR024326">
    <property type="entry name" value="RRP7_C"/>
</dbReference>
<evidence type="ECO:0000256" key="1">
    <source>
        <dbReference type="ARBA" id="ARBA00006110"/>
    </source>
</evidence>
<dbReference type="GO" id="GO:0003676">
    <property type="term" value="F:nucleic acid binding"/>
    <property type="evidence" value="ECO:0007669"/>
    <property type="project" value="InterPro"/>
</dbReference>
<dbReference type="Proteomes" id="UP000270296">
    <property type="component" value="Unassembled WGS sequence"/>
</dbReference>
<accession>A0A183IPR3</accession>
<protein>
    <submittedName>
        <fullName evidence="5">RRP7 domain-containing protein</fullName>
    </submittedName>
</protein>
<organism evidence="5">
    <name type="scientific">Soboliphyme baturini</name>
    <dbReference type="NCBI Taxonomy" id="241478"/>
    <lineage>
        <taxon>Eukaryota</taxon>
        <taxon>Metazoa</taxon>
        <taxon>Ecdysozoa</taxon>
        <taxon>Nematoda</taxon>
        <taxon>Enoplea</taxon>
        <taxon>Dorylaimia</taxon>
        <taxon>Dioctophymatida</taxon>
        <taxon>Dioctophymatoidea</taxon>
        <taxon>Soboliphymatidae</taxon>
        <taxon>Soboliphyme</taxon>
    </lineage>
</organism>
<dbReference type="GO" id="GO:0034456">
    <property type="term" value="C:UTP-C complex"/>
    <property type="evidence" value="ECO:0007669"/>
    <property type="project" value="TreeGrafter"/>
</dbReference>
<reference evidence="5" key="1">
    <citation type="submission" date="2016-06" db="UniProtKB">
        <authorList>
            <consortium name="WormBaseParasite"/>
        </authorList>
    </citation>
    <scope>IDENTIFICATION</scope>
</reference>
<dbReference type="AlphaFoldDB" id="A0A183IPR3"/>
<dbReference type="OrthoDB" id="5390at2759"/>
<dbReference type="InterPro" id="IPR012677">
    <property type="entry name" value="Nucleotide-bd_a/b_plait_sf"/>
</dbReference>
<feature type="domain" description="Ribosomal RNA-processing protein 7 C-terminal" evidence="2">
    <location>
        <begin position="200"/>
        <end position="250"/>
    </location>
</feature>
<proteinExistence type="inferred from homology"/>
<evidence type="ECO:0000313" key="4">
    <source>
        <dbReference type="Proteomes" id="UP000270296"/>
    </source>
</evidence>
<keyword evidence="4" id="KW-1185">Reference proteome</keyword>
<dbReference type="EMBL" id="UZAM01009115">
    <property type="protein sequence ID" value="VDP07744.1"/>
    <property type="molecule type" value="Genomic_DNA"/>
</dbReference>
<evidence type="ECO:0000313" key="3">
    <source>
        <dbReference type="EMBL" id="VDP07744.1"/>
    </source>
</evidence>
<name>A0A183IPR3_9BILA</name>
<dbReference type="Gene3D" id="3.30.70.330">
    <property type="match status" value="1"/>
</dbReference>
<comment type="similarity">
    <text evidence="1">Belongs to the RRP7 family.</text>
</comment>
<dbReference type="PANTHER" id="PTHR13191">
    <property type="entry name" value="RIBOSOMAL RNA PROCESSING PROTEIN 7-RELATED"/>
    <property type="match status" value="1"/>
</dbReference>
<evidence type="ECO:0000259" key="2">
    <source>
        <dbReference type="Pfam" id="PF12923"/>
    </source>
</evidence>
<gene>
    <name evidence="3" type="ORF">SBAD_LOCUS5610</name>
</gene>
<dbReference type="WBParaSite" id="SBAD_0000583201-mRNA-1">
    <property type="protein sequence ID" value="SBAD_0000583201-mRNA-1"/>
    <property type="gene ID" value="SBAD_0000583201"/>
</dbReference>
<dbReference type="InterPro" id="IPR040446">
    <property type="entry name" value="RRP7"/>
</dbReference>
<dbReference type="GO" id="GO:0006364">
    <property type="term" value="P:rRNA processing"/>
    <property type="evidence" value="ECO:0007669"/>
    <property type="project" value="TreeGrafter"/>
</dbReference>
<dbReference type="PANTHER" id="PTHR13191:SF0">
    <property type="entry name" value="RIBOSOMAL RNA-PROCESSING PROTEIN 7 HOMOLOG A-RELATED"/>
    <property type="match status" value="1"/>
</dbReference>
<dbReference type="SUPFAM" id="SSF54928">
    <property type="entry name" value="RNA-binding domain, RBD"/>
    <property type="match status" value="1"/>
</dbReference>
<sequence>MVGKSSIAGEQQKQLKNQEIDSFKILRLKVSSDSTAYHWMYLKEHSTRVQHESKPQKRTLMVIAVPPFLNRASIQELFEPFGVVEKVFLQKAPSATAPEVPSSANEELSSVDASLTFCLSFPLRLKSRDYFKGYRVAYVVFKEESSVKATMDHSEKHSIVMKKLPPNGVESNGFDEPKASIASAERKHLLSEWATLYHLDIPDVQELQSVIKATIDEYDEKKKLEKEERKAKRGIPDEEGWITVTREGVSVDFRSTLLTFEYR</sequence>
<dbReference type="InterPro" id="IPR035979">
    <property type="entry name" value="RBD_domain_sf"/>
</dbReference>
<dbReference type="GO" id="GO:0000028">
    <property type="term" value="P:ribosomal small subunit assembly"/>
    <property type="evidence" value="ECO:0007669"/>
    <property type="project" value="TreeGrafter"/>
</dbReference>
<evidence type="ECO:0000313" key="5">
    <source>
        <dbReference type="WBParaSite" id="SBAD_0000583201-mRNA-1"/>
    </source>
</evidence>
<dbReference type="Pfam" id="PF12923">
    <property type="entry name" value="RRP7"/>
    <property type="match status" value="1"/>
</dbReference>